<dbReference type="InterPro" id="IPR042262">
    <property type="entry name" value="CN_hydtase_beta_C"/>
</dbReference>
<comment type="function">
    <text evidence="1">NHase catalyzes the hydration of various nitrile compounds to the corresponding amides.</text>
</comment>
<dbReference type="NCBIfam" id="TIGR03888">
    <property type="entry name" value="nitrile_beta"/>
    <property type="match status" value="1"/>
</dbReference>
<evidence type="ECO:0000259" key="6">
    <source>
        <dbReference type="Pfam" id="PF02211"/>
    </source>
</evidence>
<proteinExistence type="inferred from homology"/>
<accession>A0A381ZJS2</accession>
<dbReference type="EMBL" id="UINC01021631">
    <property type="protein sequence ID" value="SVA89588.1"/>
    <property type="molecule type" value="Genomic_DNA"/>
</dbReference>
<evidence type="ECO:0000256" key="2">
    <source>
        <dbReference type="ARBA" id="ARBA00009098"/>
    </source>
</evidence>
<dbReference type="GO" id="GO:0046914">
    <property type="term" value="F:transition metal ion binding"/>
    <property type="evidence" value="ECO:0007669"/>
    <property type="project" value="InterPro"/>
</dbReference>
<feature type="domain" description="Nitrile hydratase beta subunit-like N-terminal" evidence="7">
    <location>
        <begin position="1"/>
        <end position="103"/>
    </location>
</feature>
<dbReference type="PIRSF" id="PIRSF001427">
    <property type="entry name" value="NHase_beta"/>
    <property type="match status" value="1"/>
</dbReference>
<evidence type="ECO:0000256" key="4">
    <source>
        <dbReference type="ARBA" id="ARBA00023239"/>
    </source>
</evidence>
<gene>
    <name evidence="8" type="ORF">METZ01_LOCUS142442</name>
</gene>
<evidence type="ECO:0000259" key="7">
    <source>
        <dbReference type="Pfam" id="PF21006"/>
    </source>
</evidence>
<dbReference type="GO" id="GO:0018822">
    <property type="term" value="F:nitrile hydratase activity"/>
    <property type="evidence" value="ECO:0007669"/>
    <property type="project" value="UniProtKB-EC"/>
</dbReference>
<dbReference type="Gene3D" id="2.30.30.50">
    <property type="match status" value="1"/>
</dbReference>
<dbReference type="InterPro" id="IPR049054">
    <property type="entry name" value="CN_hydtase_beta-like_N"/>
</dbReference>
<sequence>MGGRFGDGPIPVPRNNKNEVINFEPTFKHNWQAKAWAITLAAGALGEWNLDISRHYRECLPPKDYINFSYYEKWLAALTNLLIDKKLISLDELKEYVAAAKKGNLDKFSKQNVMLDDRTWLAEDVQKTLGWGGPSIRDTNVSPIFNIGDEIITQSYSPNENVNGGHTRLPKYAMGRVGKIYSYNKNHVFPDKNAHGLGESPLPLYTVEFKSSELWGISAEHENDSIFLDLWEPYLNPYKD</sequence>
<evidence type="ECO:0000256" key="1">
    <source>
        <dbReference type="ARBA" id="ARBA00004042"/>
    </source>
</evidence>
<comment type="similarity">
    <text evidence="2">Belongs to the nitrile hydratase subunit beta family.</text>
</comment>
<dbReference type="SUPFAM" id="SSF50090">
    <property type="entry name" value="Electron transport accessory proteins"/>
    <property type="match status" value="1"/>
</dbReference>
<dbReference type="InterPro" id="IPR003168">
    <property type="entry name" value="Nitrile_hydratase_bsu"/>
</dbReference>
<dbReference type="EC" id="4.2.1.84" evidence="3"/>
<comment type="catalytic activity">
    <reaction evidence="5">
        <text>an aliphatic primary amide = an aliphatic nitrile + H2O</text>
        <dbReference type="Rhea" id="RHEA:12673"/>
        <dbReference type="ChEBI" id="CHEBI:15377"/>
        <dbReference type="ChEBI" id="CHEBI:65285"/>
        <dbReference type="ChEBI" id="CHEBI:80291"/>
        <dbReference type="EC" id="4.2.1.84"/>
    </reaction>
</comment>
<evidence type="ECO:0000313" key="8">
    <source>
        <dbReference type="EMBL" id="SVA89588.1"/>
    </source>
</evidence>
<dbReference type="AlphaFoldDB" id="A0A381ZJS2"/>
<name>A0A381ZJS2_9ZZZZ</name>
<feature type="domain" description="Nitrile hydratase beta subunit" evidence="6">
    <location>
        <begin position="135"/>
        <end position="236"/>
    </location>
</feature>
<evidence type="ECO:0000256" key="3">
    <source>
        <dbReference type="ARBA" id="ARBA00013079"/>
    </source>
</evidence>
<reference evidence="8" key="1">
    <citation type="submission" date="2018-05" db="EMBL/GenBank/DDBJ databases">
        <authorList>
            <person name="Lanie J.A."/>
            <person name="Ng W.-L."/>
            <person name="Kazmierczak K.M."/>
            <person name="Andrzejewski T.M."/>
            <person name="Davidsen T.M."/>
            <person name="Wayne K.J."/>
            <person name="Tettelin H."/>
            <person name="Glass J.I."/>
            <person name="Rusch D."/>
            <person name="Podicherti R."/>
            <person name="Tsui H.-C.T."/>
            <person name="Winkler M.E."/>
        </authorList>
    </citation>
    <scope>NUCLEOTIDE SEQUENCE</scope>
</reference>
<dbReference type="InterPro" id="IPR008990">
    <property type="entry name" value="Elect_transpt_acc-like_dom_sf"/>
</dbReference>
<dbReference type="InterPro" id="IPR024690">
    <property type="entry name" value="CN_hydtase_beta_dom_C"/>
</dbReference>
<keyword evidence="4" id="KW-0456">Lyase</keyword>
<protein>
    <recommendedName>
        <fullName evidence="3">nitrile hydratase</fullName>
        <ecNumber evidence="3">4.2.1.84</ecNumber>
    </recommendedName>
</protein>
<dbReference type="Pfam" id="PF02211">
    <property type="entry name" value="NHase_beta_C"/>
    <property type="match status" value="1"/>
</dbReference>
<dbReference type="Pfam" id="PF21006">
    <property type="entry name" value="NHase_beta_N"/>
    <property type="match status" value="1"/>
</dbReference>
<evidence type="ECO:0000256" key="5">
    <source>
        <dbReference type="ARBA" id="ARBA00044877"/>
    </source>
</evidence>
<organism evidence="8">
    <name type="scientific">marine metagenome</name>
    <dbReference type="NCBI Taxonomy" id="408172"/>
    <lineage>
        <taxon>unclassified sequences</taxon>
        <taxon>metagenomes</taxon>
        <taxon>ecological metagenomes</taxon>
    </lineage>
</organism>
<dbReference type="Gene3D" id="1.10.472.20">
    <property type="entry name" value="Nitrile hydratase, beta subunit"/>
    <property type="match status" value="1"/>
</dbReference>